<dbReference type="InterPro" id="IPR050194">
    <property type="entry name" value="Glycosyltransferase_grp1"/>
</dbReference>
<dbReference type="GO" id="GO:0016757">
    <property type="term" value="F:glycosyltransferase activity"/>
    <property type="evidence" value="ECO:0007669"/>
    <property type="project" value="UniProtKB-KW"/>
</dbReference>
<name>A0AAU7V989_9ACTO</name>
<accession>A0AAU7V989</accession>
<dbReference type="InterPro" id="IPR001296">
    <property type="entry name" value="Glyco_trans_1"/>
</dbReference>
<evidence type="ECO:0000259" key="4">
    <source>
        <dbReference type="Pfam" id="PF13439"/>
    </source>
</evidence>
<dbReference type="AlphaFoldDB" id="A0AAU7V989"/>
<dbReference type="PANTHER" id="PTHR45947">
    <property type="entry name" value="SULFOQUINOVOSYL TRANSFERASE SQD2"/>
    <property type="match status" value="1"/>
</dbReference>
<dbReference type="Gene3D" id="3.40.50.2000">
    <property type="entry name" value="Glycogen Phosphorylase B"/>
    <property type="match status" value="2"/>
</dbReference>
<dbReference type="EC" id="2.4.-.-" evidence="5"/>
<evidence type="ECO:0000256" key="1">
    <source>
        <dbReference type="ARBA" id="ARBA00022676"/>
    </source>
</evidence>
<feature type="domain" description="Glycosyl transferase family 1" evidence="3">
    <location>
        <begin position="176"/>
        <end position="304"/>
    </location>
</feature>
<organism evidence="5">
    <name type="scientific">Scrofimicrobium appendicitidis</name>
    <dbReference type="NCBI Taxonomy" id="3079930"/>
    <lineage>
        <taxon>Bacteria</taxon>
        <taxon>Bacillati</taxon>
        <taxon>Actinomycetota</taxon>
        <taxon>Actinomycetes</taxon>
        <taxon>Actinomycetales</taxon>
        <taxon>Actinomycetaceae</taxon>
        <taxon>Scrofimicrobium</taxon>
    </lineage>
</organism>
<keyword evidence="2 5" id="KW-0808">Transferase</keyword>
<evidence type="ECO:0000259" key="3">
    <source>
        <dbReference type="Pfam" id="PF00534"/>
    </source>
</evidence>
<dbReference type="EMBL" id="CP138335">
    <property type="protein sequence ID" value="XBW08656.1"/>
    <property type="molecule type" value="Genomic_DNA"/>
</dbReference>
<protein>
    <submittedName>
        <fullName evidence="5">Glycosyltransferase family 4 protein</fullName>
        <ecNumber evidence="5">2.4.-.-</ecNumber>
    </submittedName>
</protein>
<dbReference type="CDD" id="cd03801">
    <property type="entry name" value="GT4_PimA-like"/>
    <property type="match status" value="1"/>
</dbReference>
<proteinExistence type="predicted"/>
<feature type="domain" description="Glycosyltransferase subfamily 4-like N-terminal" evidence="4">
    <location>
        <begin position="14"/>
        <end position="168"/>
    </location>
</feature>
<dbReference type="PANTHER" id="PTHR45947:SF3">
    <property type="entry name" value="SULFOQUINOVOSYL TRANSFERASE SQD2"/>
    <property type="match status" value="1"/>
</dbReference>
<gene>
    <name evidence="5" type="ORF">SAC06_03615</name>
</gene>
<dbReference type="InterPro" id="IPR028098">
    <property type="entry name" value="Glyco_trans_4-like_N"/>
</dbReference>
<dbReference type="KEGG" id="sapp:SAC06_03615"/>
<sequence length="369" mass="40394">MRIVHVTDCFLPMMGGIETQVSQLAAQQAQRGDQVTVLTCTPGEVELPYRVLRSVWANPVHAPVDPRAPRRFHQVLERLNPDVVHLHLGELTPVVQALLWRLRNAHIPTLVTVHSVWNRRVTLPIYRWLGKSFRDAHIGWTGVSHLVAGLVAEAVGAENVQVLPNGVDGSRWRVEPEPHEGLVAVTAARFAPRKRIPALLEILREAAGEVEPGSLRAVLAGEGPGFESAQSFVERHGLEDVISLPGRLSAPELRRLYAGADVFVSPSINEAASIAAAEAQAAGLAILTRSQSGLGERIGPDEGVRAQTDAELTQTLVEWTRQPAQLQAIREHNRGTVCPLDWQVVMPQVDSAYKWAQERAGRNLPQAAE</sequence>
<evidence type="ECO:0000256" key="2">
    <source>
        <dbReference type="ARBA" id="ARBA00022679"/>
    </source>
</evidence>
<keyword evidence="1 5" id="KW-0328">Glycosyltransferase</keyword>
<dbReference type="SUPFAM" id="SSF53756">
    <property type="entry name" value="UDP-Glycosyltransferase/glycogen phosphorylase"/>
    <property type="match status" value="1"/>
</dbReference>
<dbReference type="Pfam" id="PF00534">
    <property type="entry name" value="Glycos_transf_1"/>
    <property type="match status" value="1"/>
</dbReference>
<dbReference type="GO" id="GO:1901137">
    <property type="term" value="P:carbohydrate derivative biosynthetic process"/>
    <property type="evidence" value="ECO:0007669"/>
    <property type="project" value="UniProtKB-ARBA"/>
</dbReference>
<reference evidence="5" key="1">
    <citation type="submission" date="2023-11" db="EMBL/GenBank/DDBJ databases">
        <title>Scrofimicrobium hongkongense sp. nov., isolated from a patient with peritonitis.</title>
        <authorList>
            <person name="Lao H.Y."/>
            <person name="Wong A.Y.P."/>
            <person name="Ng T.L."/>
            <person name="Wong R.Y.L."/>
            <person name="Yau M.C.Y."/>
            <person name="Lam J.Y.W."/>
            <person name="Siu G.K.H."/>
        </authorList>
    </citation>
    <scope>NUCLEOTIDE SEQUENCE</scope>
    <source>
        <strain evidence="5">R131</strain>
    </source>
</reference>
<evidence type="ECO:0000313" key="5">
    <source>
        <dbReference type="EMBL" id="XBW08656.1"/>
    </source>
</evidence>
<dbReference type="Pfam" id="PF13439">
    <property type="entry name" value="Glyco_transf_4"/>
    <property type="match status" value="1"/>
</dbReference>
<dbReference type="RefSeq" id="WP_350258856.1">
    <property type="nucleotide sequence ID" value="NZ_CP138335.1"/>
</dbReference>